<dbReference type="Gene3D" id="6.10.190.10">
    <property type="match status" value="1"/>
</dbReference>
<dbReference type="CDD" id="cd01580">
    <property type="entry name" value="AcnA_IRP_Swivel"/>
    <property type="match status" value="1"/>
</dbReference>
<dbReference type="RefSeq" id="WP_064802564.1">
    <property type="nucleotide sequence ID" value="NZ_CP016022.1"/>
</dbReference>
<dbReference type="EC" id="4.2.1.3" evidence="15"/>
<dbReference type="GO" id="GO:0051539">
    <property type="term" value="F:4 iron, 4 sulfur cluster binding"/>
    <property type="evidence" value="ECO:0007669"/>
    <property type="project" value="UniProtKB-KW"/>
</dbReference>
<name>A0A191ZV05_9RALS</name>
<keyword evidence="8" id="KW-0816">Tricarboxylic acid cycle</keyword>
<dbReference type="PROSITE" id="PS01244">
    <property type="entry name" value="ACONITASE_2"/>
    <property type="match status" value="1"/>
</dbReference>
<evidence type="ECO:0000256" key="15">
    <source>
        <dbReference type="RuleBase" id="RU361275"/>
    </source>
</evidence>
<dbReference type="PROSITE" id="PS00450">
    <property type="entry name" value="ACONITASE_1"/>
    <property type="match status" value="1"/>
</dbReference>
<evidence type="ECO:0000256" key="2">
    <source>
        <dbReference type="ARBA" id="ARBA00001966"/>
    </source>
</evidence>
<dbReference type="InterPro" id="IPR006249">
    <property type="entry name" value="Aconitase/IRP2"/>
</dbReference>
<dbReference type="Proteomes" id="UP000078572">
    <property type="component" value="Chromosome 1"/>
</dbReference>
<dbReference type="InterPro" id="IPR015931">
    <property type="entry name" value="Acnase/IPM_dHydase_lsu_aba_1/3"/>
</dbReference>
<dbReference type="GO" id="GO:0003723">
    <property type="term" value="F:RNA binding"/>
    <property type="evidence" value="ECO:0007669"/>
    <property type="project" value="UniProtKB-KW"/>
</dbReference>
<dbReference type="CDD" id="cd01586">
    <property type="entry name" value="AcnA_IRP"/>
    <property type="match status" value="1"/>
</dbReference>
<dbReference type="GeneID" id="61525445"/>
<dbReference type="AlphaFoldDB" id="A0A191ZV05"/>
<dbReference type="GO" id="GO:0003994">
    <property type="term" value="F:aconitate hydratase activity"/>
    <property type="evidence" value="ECO:0007669"/>
    <property type="project" value="UniProtKB-EC"/>
</dbReference>
<proteinExistence type="inferred from homology"/>
<gene>
    <name evidence="16" type="ORF">A9Y76_05370</name>
</gene>
<dbReference type="InterPro" id="IPR044137">
    <property type="entry name" value="AcnA_IRP_Swivel"/>
</dbReference>
<dbReference type="NCBIfam" id="NF009520">
    <property type="entry name" value="PRK12881.1"/>
    <property type="match status" value="1"/>
</dbReference>
<dbReference type="PRINTS" id="PR00415">
    <property type="entry name" value="ACONITASE"/>
</dbReference>
<dbReference type="PANTHER" id="PTHR11670">
    <property type="entry name" value="ACONITASE/IRON-RESPONSIVE ELEMENT FAMILY MEMBER"/>
    <property type="match status" value="1"/>
</dbReference>
<dbReference type="Gene3D" id="3.20.19.10">
    <property type="entry name" value="Aconitase, domain 4"/>
    <property type="match status" value="1"/>
</dbReference>
<evidence type="ECO:0000256" key="11">
    <source>
        <dbReference type="ARBA" id="ARBA00023004"/>
    </source>
</evidence>
<comment type="function">
    <text evidence="15">Catalyzes the isomerization of citrate to isocitrate via cis-aconitate.</text>
</comment>
<evidence type="ECO:0000256" key="4">
    <source>
        <dbReference type="ARBA" id="ARBA00005026"/>
    </source>
</evidence>
<evidence type="ECO:0000256" key="6">
    <source>
        <dbReference type="ARBA" id="ARBA00011245"/>
    </source>
</evidence>
<evidence type="ECO:0000256" key="12">
    <source>
        <dbReference type="ARBA" id="ARBA00023014"/>
    </source>
</evidence>
<evidence type="ECO:0000256" key="8">
    <source>
        <dbReference type="ARBA" id="ARBA00022532"/>
    </source>
</evidence>
<dbReference type="SUPFAM" id="SSF53732">
    <property type="entry name" value="Aconitase iron-sulfur domain"/>
    <property type="match status" value="1"/>
</dbReference>
<evidence type="ECO:0000256" key="5">
    <source>
        <dbReference type="ARBA" id="ARBA00007185"/>
    </source>
</evidence>
<accession>A0A191ZV05</accession>
<comment type="catalytic activity">
    <reaction evidence="1">
        <text>(2S,3R)-3-hydroxybutane-1,2,3-tricarboxylate = 2-methyl-cis-aconitate + H2O</text>
        <dbReference type="Rhea" id="RHEA:17941"/>
        <dbReference type="ChEBI" id="CHEBI:15377"/>
        <dbReference type="ChEBI" id="CHEBI:57429"/>
        <dbReference type="ChEBI" id="CHEBI:57872"/>
        <dbReference type="EC" id="4.2.1.99"/>
    </reaction>
</comment>
<comment type="subunit">
    <text evidence="6">Monomer.</text>
</comment>
<dbReference type="EMBL" id="CP016022">
    <property type="protein sequence ID" value="ANJ71929.1"/>
    <property type="molecule type" value="Genomic_DNA"/>
</dbReference>
<sequence>MPHNLKKTLKEFKINGGQTGKFHSLPQLGKELGVAIERLPVSIRIVLESVLRNCDGKKVTEEHVAQLANWKPNAERVDEIPFVVARVVLQDFTGVPLLADLAAMRNVAERMGKNPKKIEPLVPVDLVVDHSVQIDHFREKKALDLNMQLEFSRNNERYQFMKWGMQAFDTFGVVQPGFGIVHQVNLEYLARGVHKKSGVYYPDTLVGTDSHTTMINGIGVVGWGVGGIEAEAGMLGQPVYFLTPDVVGVELKGRLREGCTATDLVLTITELLRKEKVVGKFVEFFGEGTASLSLPDRATIGNMAPEYGATMGFFPVDGKTIDYFKGTGRTKEEINAFEAYFKAQKLFGVPKAGEIDYTKTLTLDLSTVAPSLAGPKRPQDRIEIGNVKSTFSSLFSKPVAENGFNKNADDLDKGYTTTDGIEVKSGDVLIAAITSCTNTSNPSVLLAAGLLAKKAVEAGLQVAPHIKTSLAPGSRVVTKYLEAAGLLPYLEKLGFGVTAYGCTTCIGNAGDLTPELNETIVKNDIVAAAVLSGNRNFEARIHPNIRANFLASPPLVVAYAIAGNVTRDLMTQPVGQGNDGRDIYLGDIWPTSDEIAKLMKFAMNADTFRTNYEQVKKPSKLWANVKGTKGQVYDWPKSTYIAEPPFFEGFGMTPAAASASVSGARALGVFGDSVTTDHISPAGSIKETSPAGKYLLANGVLKADFNSYGSRRGNHEVMMRGTFANVRIKNLMIPPKADGSRVEGGETLFQPSGEQMSIYDAAMKYIAEGTPTVVFGGEEYGTGSSRDWAAKGTQLLGVKAVIARSFERIHRSNLVGMGVLPLQFKGNDSVQSLGIIGDETFDIEGLEGEIKPQQDVTLVIKRANGETTRAQVLLRIDTPIEVDYYKHGGILPFVLRQLLAA</sequence>
<dbReference type="FunFam" id="3.20.19.10:FF:000001">
    <property type="entry name" value="Aconitate hydratase"/>
    <property type="match status" value="1"/>
</dbReference>
<dbReference type="OrthoDB" id="9764318at2"/>
<keyword evidence="9" id="KW-0479">Metal-binding</keyword>
<dbReference type="SUPFAM" id="SSF52016">
    <property type="entry name" value="LeuD/IlvD-like"/>
    <property type="match status" value="1"/>
</dbReference>
<dbReference type="InterPro" id="IPR015928">
    <property type="entry name" value="Aconitase/3IPM_dehydase_swvl"/>
</dbReference>
<dbReference type="GO" id="GO:0046872">
    <property type="term" value="F:metal ion binding"/>
    <property type="evidence" value="ECO:0007669"/>
    <property type="project" value="UniProtKB-KW"/>
</dbReference>
<keyword evidence="7 15" id="KW-0004">4Fe-4S</keyword>
<evidence type="ECO:0000256" key="9">
    <source>
        <dbReference type="ARBA" id="ARBA00022723"/>
    </source>
</evidence>
<dbReference type="InterPro" id="IPR000573">
    <property type="entry name" value="AconitaseA/IPMdHydase_ssu_swvl"/>
</dbReference>
<evidence type="ECO:0000256" key="1">
    <source>
        <dbReference type="ARBA" id="ARBA00000118"/>
    </source>
</evidence>
<dbReference type="STRING" id="190721.ACS15_1164"/>
<dbReference type="InterPro" id="IPR036008">
    <property type="entry name" value="Aconitase_4Fe-4S_dom"/>
</dbReference>
<organism evidence="16 17">
    <name type="scientific">Ralstonia insidiosa</name>
    <dbReference type="NCBI Taxonomy" id="190721"/>
    <lineage>
        <taxon>Bacteria</taxon>
        <taxon>Pseudomonadati</taxon>
        <taxon>Pseudomonadota</taxon>
        <taxon>Betaproteobacteria</taxon>
        <taxon>Burkholderiales</taxon>
        <taxon>Burkholderiaceae</taxon>
        <taxon>Ralstonia</taxon>
    </lineage>
</organism>
<comment type="pathway">
    <text evidence="4">Organic acid metabolism; propanoate degradation.</text>
</comment>
<keyword evidence="17" id="KW-1185">Reference proteome</keyword>
<dbReference type="Pfam" id="PF00330">
    <property type="entry name" value="Aconitase"/>
    <property type="match status" value="1"/>
</dbReference>
<dbReference type="Gene3D" id="3.30.499.10">
    <property type="entry name" value="Aconitase, domain 3"/>
    <property type="match status" value="2"/>
</dbReference>
<dbReference type="InterPro" id="IPR001030">
    <property type="entry name" value="Acoase/IPM_deHydtase_lsu_aba"/>
</dbReference>
<comment type="cofactor">
    <cofactor evidence="2">
        <name>[4Fe-4S] cluster</name>
        <dbReference type="ChEBI" id="CHEBI:49883"/>
    </cofactor>
</comment>
<keyword evidence="12 15" id="KW-0411">Iron-sulfur</keyword>
<keyword evidence="13 15" id="KW-0456">Lyase</keyword>
<reference evidence="17" key="1">
    <citation type="submission" date="2016-06" db="EMBL/GenBank/DDBJ databases">
        <authorList>
            <person name="Xu Y."/>
            <person name="Nagy A."/>
            <person name="Yan X."/>
            <person name="Kim S.W."/>
            <person name="Haley B."/>
            <person name="Liu N.T."/>
            <person name="Nou X."/>
        </authorList>
    </citation>
    <scope>NUCLEOTIDE SEQUENCE [LARGE SCALE GENOMIC DNA]</scope>
    <source>
        <strain evidence="17">ATCC 49129</strain>
    </source>
</reference>
<dbReference type="GO" id="GO:0047456">
    <property type="term" value="F:2-methylisocitrate dehydratase activity"/>
    <property type="evidence" value="ECO:0007669"/>
    <property type="project" value="UniProtKB-EC"/>
</dbReference>
<dbReference type="UniPathway" id="UPA00223">
    <property type="reaction ID" value="UER00718"/>
</dbReference>
<comment type="similarity">
    <text evidence="5 15">Belongs to the aconitase/IPM isomerase family.</text>
</comment>
<evidence type="ECO:0000256" key="3">
    <source>
        <dbReference type="ARBA" id="ARBA00004717"/>
    </source>
</evidence>
<dbReference type="NCBIfam" id="NF006757">
    <property type="entry name" value="PRK09277.1"/>
    <property type="match status" value="1"/>
</dbReference>
<dbReference type="Pfam" id="PF00694">
    <property type="entry name" value="Aconitase_C"/>
    <property type="match status" value="1"/>
</dbReference>
<evidence type="ECO:0000313" key="17">
    <source>
        <dbReference type="Proteomes" id="UP000078572"/>
    </source>
</evidence>
<evidence type="ECO:0000313" key="16">
    <source>
        <dbReference type="EMBL" id="ANJ71929.1"/>
    </source>
</evidence>
<keyword evidence="11 15" id="KW-0408">Iron</keyword>
<evidence type="ECO:0000256" key="13">
    <source>
        <dbReference type="ARBA" id="ARBA00023239"/>
    </source>
</evidence>
<dbReference type="NCBIfam" id="TIGR01341">
    <property type="entry name" value="aconitase_1"/>
    <property type="match status" value="1"/>
</dbReference>
<protein>
    <recommendedName>
        <fullName evidence="15">Aconitate hydratase</fullName>
        <shortName evidence="15">Aconitase</shortName>
        <ecNumber evidence="15">4.2.1.3</ecNumber>
    </recommendedName>
</protein>
<comment type="catalytic activity">
    <reaction evidence="14 15">
        <text>citrate = D-threo-isocitrate</text>
        <dbReference type="Rhea" id="RHEA:10336"/>
        <dbReference type="ChEBI" id="CHEBI:15562"/>
        <dbReference type="ChEBI" id="CHEBI:16947"/>
        <dbReference type="EC" id="4.2.1.3"/>
    </reaction>
</comment>
<comment type="pathway">
    <text evidence="3">Carbohydrate metabolism; tricarboxylic acid cycle; isocitrate from oxaloacetate: step 2/2.</text>
</comment>
<dbReference type="InterPro" id="IPR018136">
    <property type="entry name" value="Aconitase_4Fe-4S_BS"/>
</dbReference>
<evidence type="ECO:0000256" key="7">
    <source>
        <dbReference type="ARBA" id="ARBA00022485"/>
    </source>
</evidence>
<evidence type="ECO:0000256" key="10">
    <source>
        <dbReference type="ARBA" id="ARBA00022884"/>
    </source>
</evidence>
<evidence type="ECO:0000256" key="14">
    <source>
        <dbReference type="ARBA" id="ARBA00023501"/>
    </source>
</evidence>
<dbReference type="GO" id="GO:0006099">
    <property type="term" value="P:tricarboxylic acid cycle"/>
    <property type="evidence" value="ECO:0007669"/>
    <property type="project" value="UniProtKB-UniPathway"/>
</dbReference>
<dbReference type="FunFam" id="3.30.499.10:FF:000020">
    <property type="entry name" value="Aconitate hydratase A"/>
    <property type="match status" value="1"/>
</dbReference>
<dbReference type="FunFam" id="3.30.499.10:FF:000002">
    <property type="entry name" value="Aconitate hydratase"/>
    <property type="match status" value="1"/>
</dbReference>
<keyword evidence="10" id="KW-0694">RNA-binding</keyword>